<accession>A0ABY8UC47</accession>
<gene>
    <name evidence="3" type="ORF">OEZ85_009690</name>
</gene>
<dbReference type="EMBL" id="CP126216">
    <property type="protein sequence ID" value="WIA18218.1"/>
    <property type="molecule type" value="Genomic_DNA"/>
</dbReference>
<dbReference type="InterPro" id="IPR050776">
    <property type="entry name" value="Ank_Repeat/CDKN_Inhibitor"/>
</dbReference>
<dbReference type="PANTHER" id="PTHR24201">
    <property type="entry name" value="ANK_REP_REGION DOMAIN-CONTAINING PROTEIN"/>
    <property type="match status" value="1"/>
</dbReference>
<dbReference type="InterPro" id="IPR002110">
    <property type="entry name" value="Ankyrin_rpt"/>
</dbReference>
<sequence>MCAYNLAKSCPASCLVKNKRGCSPIDAAAAGGRGEVLNALLLACAGEGSSATAVAAMRALLAAGAVPDTWAPNGSSALMLAAAADGVAALKVLLEGGATLELQDALGRSALMFAAGNGATAACKCGQPVSQGQARQGSTGLRTRRL</sequence>
<evidence type="ECO:0000256" key="1">
    <source>
        <dbReference type="ARBA" id="ARBA00022737"/>
    </source>
</evidence>
<dbReference type="SUPFAM" id="SSF48403">
    <property type="entry name" value="Ankyrin repeat"/>
    <property type="match status" value="1"/>
</dbReference>
<proteinExistence type="predicted"/>
<protein>
    <recommendedName>
        <fullName evidence="5">Ankyrin repeat domain-containing protein</fullName>
    </recommendedName>
</protein>
<keyword evidence="1" id="KW-0677">Repeat</keyword>
<evidence type="ECO:0008006" key="5">
    <source>
        <dbReference type="Google" id="ProtNLM"/>
    </source>
</evidence>
<dbReference type="Gene3D" id="1.25.40.20">
    <property type="entry name" value="Ankyrin repeat-containing domain"/>
    <property type="match status" value="1"/>
</dbReference>
<evidence type="ECO:0000313" key="4">
    <source>
        <dbReference type="Proteomes" id="UP001244341"/>
    </source>
</evidence>
<name>A0ABY8UC47_TETOB</name>
<dbReference type="Pfam" id="PF12796">
    <property type="entry name" value="Ank_2"/>
    <property type="match status" value="1"/>
</dbReference>
<reference evidence="3 4" key="1">
    <citation type="submission" date="2023-05" db="EMBL/GenBank/DDBJ databases">
        <title>A 100% complete, gapless, phased diploid assembly of the Scenedesmus obliquus UTEX 3031 genome.</title>
        <authorList>
            <person name="Biondi T.C."/>
            <person name="Hanschen E.R."/>
            <person name="Kwon T."/>
            <person name="Eng W."/>
            <person name="Kruse C.P.S."/>
            <person name="Koehler S.I."/>
            <person name="Kunde Y."/>
            <person name="Gleasner C.D."/>
            <person name="You Mak K.T."/>
            <person name="Polle J."/>
            <person name="Hovde B.T."/>
            <person name="Starkenburg S.R."/>
        </authorList>
    </citation>
    <scope>NUCLEOTIDE SEQUENCE [LARGE SCALE GENOMIC DNA]</scope>
    <source>
        <strain evidence="3 4">DOE0152z</strain>
    </source>
</reference>
<keyword evidence="2" id="KW-0040">ANK repeat</keyword>
<dbReference type="Proteomes" id="UP001244341">
    <property type="component" value="Chromosome 9b"/>
</dbReference>
<dbReference type="InterPro" id="IPR036770">
    <property type="entry name" value="Ankyrin_rpt-contain_sf"/>
</dbReference>
<keyword evidence="4" id="KW-1185">Reference proteome</keyword>
<organism evidence="3 4">
    <name type="scientific">Tetradesmus obliquus</name>
    <name type="common">Green alga</name>
    <name type="synonym">Acutodesmus obliquus</name>
    <dbReference type="NCBI Taxonomy" id="3088"/>
    <lineage>
        <taxon>Eukaryota</taxon>
        <taxon>Viridiplantae</taxon>
        <taxon>Chlorophyta</taxon>
        <taxon>core chlorophytes</taxon>
        <taxon>Chlorophyceae</taxon>
        <taxon>CS clade</taxon>
        <taxon>Sphaeropleales</taxon>
        <taxon>Scenedesmaceae</taxon>
        <taxon>Tetradesmus</taxon>
    </lineage>
</organism>
<evidence type="ECO:0000256" key="2">
    <source>
        <dbReference type="ARBA" id="ARBA00023043"/>
    </source>
</evidence>
<evidence type="ECO:0000313" key="3">
    <source>
        <dbReference type="EMBL" id="WIA18218.1"/>
    </source>
</evidence>